<evidence type="ECO:0000259" key="7">
    <source>
        <dbReference type="PROSITE" id="PS50011"/>
    </source>
</evidence>
<feature type="domain" description="Protein kinase" evidence="7">
    <location>
        <begin position="55"/>
        <end position="253"/>
    </location>
</feature>
<dbReference type="GO" id="GO:0005524">
    <property type="term" value="F:ATP binding"/>
    <property type="evidence" value="ECO:0007669"/>
    <property type="project" value="UniProtKB-UniRule"/>
</dbReference>
<dbReference type="PROSITE" id="PS50011">
    <property type="entry name" value="PROTEIN_KINASE_DOM"/>
    <property type="match status" value="1"/>
</dbReference>
<dbReference type="PROSITE" id="PS00107">
    <property type="entry name" value="PROTEIN_KINASE_ATP"/>
    <property type="match status" value="1"/>
</dbReference>
<accession>A0A914W1N1</accession>
<keyword evidence="4 5" id="KW-0067">ATP-binding</keyword>
<evidence type="ECO:0000256" key="6">
    <source>
        <dbReference type="RuleBase" id="RU000304"/>
    </source>
</evidence>
<comment type="similarity">
    <text evidence="6">Belongs to the protein kinase superfamily.</text>
</comment>
<dbReference type="AlphaFoldDB" id="A0A914W1N1"/>
<evidence type="ECO:0000256" key="2">
    <source>
        <dbReference type="ARBA" id="ARBA00022741"/>
    </source>
</evidence>
<reference evidence="9" key="1">
    <citation type="submission" date="2022-11" db="UniProtKB">
        <authorList>
            <consortium name="WormBaseParasite"/>
        </authorList>
    </citation>
    <scope>IDENTIFICATION</scope>
</reference>
<keyword evidence="1" id="KW-0808">Transferase</keyword>
<dbReference type="SUPFAM" id="SSF56112">
    <property type="entry name" value="Protein kinase-like (PK-like)"/>
    <property type="match status" value="1"/>
</dbReference>
<organism evidence="8 9">
    <name type="scientific">Plectus sambesii</name>
    <dbReference type="NCBI Taxonomy" id="2011161"/>
    <lineage>
        <taxon>Eukaryota</taxon>
        <taxon>Metazoa</taxon>
        <taxon>Ecdysozoa</taxon>
        <taxon>Nematoda</taxon>
        <taxon>Chromadorea</taxon>
        <taxon>Plectida</taxon>
        <taxon>Plectina</taxon>
        <taxon>Plectoidea</taxon>
        <taxon>Plectidae</taxon>
        <taxon>Plectus</taxon>
    </lineage>
</organism>
<protein>
    <submittedName>
        <fullName evidence="9">Protein kinase domain-containing protein</fullName>
    </submittedName>
</protein>
<dbReference type="Pfam" id="PF00069">
    <property type="entry name" value="Pkinase"/>
    <property type="match status" value="1"/>
</dbReference>
<dbReference type="PANTHER" id="PTHR48016:SF56">
    <property type="entry name" value="MAPKK KINASE"/>
    <property type="match status" value="1"/>
</dbReference>
<evidence type="ECO:0000313" key="8">
    <source>
        <dbReference type="Proteomes" id="UP000887566"/>
    </source>
</evidence>
<dbReference type="InterPro" id="IPR008271">
    <property type="entry name" value="Ser/Thr_kinase_AS"/>
</dbReference>
<evidence type="ECO:0000313" key="9">
    <source>
        <dbReference type="WBParaSite" id="PSAMB.scaffold3024size22369.g20143.t1"/>
    </source>
</evidence>
<sequence>MIIAFYIKQEKFSESLTSTNPIRLQIDSNGSTLLFADSRIFQLGLAISGIVEIGTQVEDKLGEGKHGIVWKGKMSNGQDIAAKVMKISFDPSADQKERLMMAMTEARKLTTTDHENIVKGLGFEIGREWFMLVMKLMKETVRHKIDRAFGQRLLEKEALEILQQALEGLVYLHSLKPKPIVHRDLKCSNLLISQREVIKLGDFGLVHTISPTETGSTDPASAPKRSYGSAFWQAPEVVASSVNYVYGRKADVW</sequence>
<dbReference type="SMART" id="SM00220">
    <property type="entry name" value="S_TKc"/>
    <property type="match status" value="1"/>
</dbReference>
<dbReference type="WBParaSite" id="PSAMB.scaffold3024size22369.g20143.t1">
    <property type="protein sequence ID" value="PSAMB.scaffold3024size22369.g20143.t1"/>
    <property type="gene ID" value="PSAMB.scaffold3024size22369.g20143"/>
</dbReference>
<dbReference type="PANTHER" id="PTHR48016">
    <property type="entry name" value="MAP KINASE KINASE KINASE SSK2-RELATED-RELATED"/>
    <property type="match status" value="1"/>
</dbReference>
<dbReference type="InterPro" id="IPR000719">
    <property type="entry name" value="Prot_kinase_dom"/>
</dbReference>
<evidence type="ECO:0000256" key="5">
    <source>
        <dbReference type="PROSITE-ProRule" id="PRU10141"/>
    </source>
</evidence>
<name>A0A914W1N1_9BILA</name>
<dbReference type="Gene3D" id="1.10.510.10">
    <property type="entry name" value="Transferase(Phosphotransferase) domain 1"/>
    <property type="match status" value="1"/>
</dbReference>
<dbReference type="GO" id="GO:0004674">
    <property type="term" value="F:protein serine/threonine kinase activity"/>
    <property type="evidence" value="ECO:0007669"/>
    <property type="project" value="UniProtKB-KW"/>
</dbReference>
<evidence type="ECO:0000256" key="3">
    <source>
        <dbReference type="ARBA" id="ARBA00022777"/>
    </source>
</evidence>
<dbReference type="InterPro" id="IPR050538">
    <property type="entry name" value="MAP_kinase_kinase_kinase"/>
</dbReference>
<keyword evidence="6" id="KW-0723">Serine/threonine-protein kinase</keyword>
<proteinExistence type="inferred from homology"/>
<evidence type="ECO:0000256" key="1">
    <source>
        <dbReference type="ARBA" id="ARBA00022679"/>
    </source>
</evidence>
<dbReference type="InterPro" id="IPR017441">
    <property type="entry name" value="Protein_kinase_ATP_BS"/>
</dbReference>
<evidence type="ECO:0000256" key="4">
    <source>
        <dbReference type="ARBA" id="ARBA00022840"/>
    </source>
</evidence>
<keyword evidence="3" id="KW-0418">Kinase</keyword>
<dbReference type="Proteomes" id="UP000887566">
    <property type="component" value="Unplaced"/>
</dbReference>
<keyword evidence="2 5" id="KW-0547">Nucleotide-binding</keyword>
<dbReference type="PROSITE" id="PS00108">
    <property type="entry name" value="PROTEIN_KINASE_ST"/>
    <property type="match status" value="1"/>
</dbReference>
<keyword evidence="8" id="KW-1185">Reference proteome</keyword>
<dbReference type="InterPro" id="IPR011009">
    <property type="entry name" value="Kinase-like_dom_sf"/>
</dbReference>
<feature type="binding site" evidence="5">
    <location>
        <position position="83"/>
    </location>
    <ligand>
        <name>ATP</name>
        <dbReference type="ChEBI" id="CHEBI:30616"/>
    </ligand>
</feature>
<dbReference type="CDD" id="cd00180">
    <property type="entry name" value="PKc"/>
    <property type="match status" value="1"/>
</dbReference>